<gene>
    <name evidence="1" type="ORF">QQ008_17300</name>
</gene>
<keyword evidence="2" id="KW-1185">Reference proteome</keyword>
<reference evidence="1" key="1">
    <citation type="submission" date="2023-06" db="EMBL/GenBank/DDBJ databases">
        <title>Genomic of Parafulvivirga corallium.</title>
        <authorList>
            <person name="Wang G."/>
        </authorList>
    </citation>
    <scope>NUCLEOTIDE SEQUENCE</scope>
    <source>
        <strain evidence="1">BMA10</strain>
    </source>
</reference>
<accession>A0ABT8KR05</accession>
<organism evidence="1 2">
    <name type="scientific">Splendidivirga corallicola</name>
    <dbReference type="NCBI Taxonomy" id="3051826"/>
    <lineage>
        <taxon>Bacteria</taxon>
        <taxon>Pseudomonadati</taxon>
        <taxon>Bacteroidota</taxon>
        <taxon>Cytophagia</taxon>
        <taxon>Cytophagales</taxon>
        <taxon>Splendidivirgaceae</taxon>
        <taxon>Splendidivirga</taxon>
    </lineage>
</organism>
<dbReference type="Proteomes" id="UP001172082">
    <property type="component" value="Unassembled WGS sequence"/>
</dbReference>
<sequence>MKHKQKLAIAFLAFAVLSMSCRSDDNGSPSNPRVFGIFTVQEDGATVLSNGEINTRTLNDFNKMIAAYPKISLINIKEMPGSLDDETNVQIGRKIYNQGINTHLLDNGLIASGGVDFFLAGKKRSLGKNIMIGVHSWSDGKQEATDFPDNSPEHDLFIQYYKDIGFSDQLARDFYFFTIKAASADGIHYMTAAEIDLYQMIRE</sequence>
<dbReference type="RefSeq" id="WP_346753172.1">
    <property type="nucleotide sequence ID" value="NZ_JAUJEA010000006.1"/>
</dbReference>
<evidence type="ECO:0000313" key="2">
    <source>
        <dbReference type="Proteomes" id="UP001172082"/>
    </source>
</evidence>
<dbReference type="InterPro" id="IPR029045">
    <property type="entry name" value="ClpP/crotonase-like_dom_sf"/>
</dbReference>
<name>A0ABT8KR05_9BACT</name>
<dbReference type="PROSITE" id="PS51257">
    <property type="entry name" value="PROKAR_LIPOPROTEIN"/>
    <property type="match status" value="1"/>
</dbReference>
<comment type="caution">
    <text evidence="1">The sequence shown here is derived from an EMBL/GenBank/DDBJ whole genome shotgun (WGS) entry which is preliminary data.</text>
</comment>
<proteinExistence type="predicted"/>
<protein>
    <recommendedName>
        <fullName evidence="3">Alpha/beta hydrolase</fullName>
    </recommendedName>
</protein>
<dbReference type="SUPFAM" id="SSF52096">
    <property type="entry name" value="ClpP/crotonase"/>
    <property type="match status" value="1"/>
</dbReference>
<evidence type="ECO:0000313" key="1">
    <source>
        <dbReference type="EMBL" id="MDN5203150.1"/>
    </source>
</evidence>
<dbReference type="EMBL" id="JAUJEA010000006">
    <property type="protein sequence ID" value="MDN5203150.1"/>
    <property type="molecule type" value="Genomic_DNA"/>
</dbReference>
<evidence type="ECO:0008006" key="3">
    <source>
        <dbReference type="Google" id="ProtNLM"/>
    </source>
</evidence>